<dbReference type="Pfam" id="PF00956">
    <property type="entry name" value="NAP"/>
    <property type="match status" value="1"/>
</dbReference>
<sequence length="150" mass="17455">MVADKRPRIEADVDGESSQLEFEDLVYSVEKIQQVQDEIDKFLNHPKIGVLRTDEDQKILKHVDSLYVEEFKDIRMGYCITVNFKRNPYFENTKLTKTIRFFNDGTMTATGTTIIWKEGKGLVDVSGDAQKGNKRSLSEERYFLLVLRLR</sequence>
<evidence type="ECO:0000256" key="1">
    <source>
        <dbReference type="ARBA" id="ARBA00009947"/>
    </source>
</evidence>
<keyword evidence="5" id="KW-1185">Reference proteome</keyword>
<evidence type="ECO:0000256" key="3">
    <source>
        <dbReference type="RuleBase" id="RU003876"/>
    </source>
</evidence>
<evidence type="ECO:0000313" key="4">
    <source>
        <dbReference type="EMBL" id="KAK4477611.1"/>
    </source>
</evidence>
<dbReference type="EMBL" id="JAYDYQ010002688">
    <property type="protein sequence ID" value="KAK4477611.1"/>
    <property type="molecule type" value="Genomic_DNA"/>
</dbReference>
<dbReference type="PANTHER" id="PTHR11875">
    <property type="entry name" value="TESTIS-SPECIFIC Y-ENCODED PROTEIN"/>
    <property type="match status" value="1"/>
</dbReference>
<accession>A0ABR0CM79</accession>
<organism evidence="4 5">
    <name type="scientific">Penstemon davidsonii</name>
    <dbReference type="NCBI Taxonomy" id="160366"/>
    <lineage>
        <taxon>Eukaryota</taxon>
        <taxon>Viridiplantae</taxon>
        <taxon>Streptophyta</taxon>
        <taxon>Embryophyta</taxon>
        <taxon>Tracheophyta</taxon>
        <taxon>Spermatophyta</taxon>
        <taxon>Magnoliopsida</taxon>
        <taxon>eudicotyledons</taxon>
        <taxon>Gunneridae</taxon>
        <taxon>Pentapetalae</taxon>
        <taxon>asterids</taxon>
        <taxon>lamiids</taxon>
        <taxon>Lamiales</taxon>
        <taxon>Plantaginaceae</taxon>
        <taxon>Cheloneae</taxon>
        <taxon>Penstemon</taxon>
    </lineage>
</organism>
<comment type="similarity">
    <text evidence="1 3">Belongs to the nucleosome assembly protein (NAP) family.</text>
</comment>
<dbReference type="Proteomes" id="UP001291926">
    <property type="component" value="Unassembled WGS sequence"/>
</dbReference>
<name>A0ABR0CM79_9LAMI</name>
<reference evidence="4 5" key="1">
    <citation type="journal article" date="2023" name="bioRxiv">
        <title>Genome report: Whole genome sequence and annotation of Penstemon davidsonii.</title>
        <authorList>
            <person name="Ostevik K.L."/>
            <person name="Alabady M."/>
            <person name="Zhang M."/>
            <person name="Rausher M.D."/>
        </authorList>
    </citation>
    <scope>NUCLEOTIDE SEQUENCE [LARGE SCALE GENOMIC DNA]</scope>
    <source>
        <strain evidence="4">DNT005</strain>
        <tissue evidence="4">Whole leaf</tissue>
    </source>
</reference>
<protein>
    <submittedName>
        <fullName evidence="4">Uncharacterized protein</fullName>
    </submittedName>
</protein>
<dbReference type="InterPro" id="IPR002164">
    <property type="entry name" value="NAP_family"/>
</dbReference>
<keyword evidence="2" id="KW-0143">Chaperone</keyword>
<dbReference type="Gene3D" id="3.30.1120.90">
    <property type="entry name" value="Nucleosome assembly protein"/>
    <property type="match status" value="1"/>
</dbReference>
<proteinExistence type="inferred from homology"/>
<comment type="caution">
    <text evidence="4">The sequence shown here is derived from an EMBL/GenBank/DDBJ whole genome shotgun (WGS) entry which is preliminary data.</text>
</comment>
<gene>
    <name evidence="4" type="ORF">RD792_016849</name>
</gene>
<dbReference type="InterPro" id="IPR037231">
    <property type="entry name" value="NAP-like_sf"/>
</dbReference>
<evidence type="ECO:0000313" key="5">
    <source>
        <dbReference type="Proteomes" id="UP001291926"/>
    </source>
</evidence>
<evidence type="ECO:0000256" key="2">
    <source>
        <dbReference type="ARBA" id="ARBA00023186"/>
    </source>
</evidence>
<dbReference type="SUPFAM" id="SSF143113">
    <property type="entry name" value="NAP-like"/>
    <property type="match status" value="1"/>
</dbReference>